<feature type="coiled-coil region" evidence="3">
    <location>
        <begin position="897"/>
        <end position="931"/>
    </location>
</feature>
<keyword evidence="6" id="KW-1185">Reference proteome</keyword>
<evidence type="ECO:0000256" key="1">
    <source>
        <dbReference type="ARBA" id="ARBA00005921"/>
    </source>
</evidence>
<accession>A0ABP0X8F2</accession>
<feature type="coiled-coil region" evidence="3">
    <location>
        <begin position="157"/>
        <end position="250"/>
    </location>
</feature>
<proteinExistence type="inferred from homology"/>
<evidence type="ECO:0000256" key="2">
    <source>
        <dbReference type="ARBA" id="ARBA00023054"/>
    </source>
</evidence>
<reference evidence="5" key="1">
    <citation type="submission" date="2024-02" db="EMBL/GenBank/DDBJ databases">
        <authorList>
            <consortium name="ELIXIR-Norway"/>
            <consortium name="Elixir Norway"/>
        </authorList>
    </citation>
    <scope>NUCLEOTIDE SEQUENCE</scope>
</reference>
<feature type="region of interest" description="Disordered" evidence="4">
    <location>
        <begin position="1"/>
        <end position="21"/>
    </location>
</feature>
<keyword evidence="2 3" id="KW-0175">Coiled coil</keyword>
<feature type="compositionally biased region" description="Low complexity" evidence="4">
    <location>
        <begin position="1211"/>
        <end position="1233"/>
    </location>
</feature>
<dbReference type="PANTHER" id="PTHR31580">
    <property type="entry name" value="FILAMENT-LIKE PLANT PROTEIN 4"/>
    <property type="match status" value="1"/>
</dbReference>
<feature type="coiled-coil region" evidence="3">
    <location>
        <begin position="352"/>
        <end position="386"/>
    </location>
</feature>
<gene>
    <name evidence="5" type="ORF">CSSPJE1EN1_LOCUS20871</name>
</gene>
<feature type="compositionally biased region" description="Low complexity" evidence="4">
    <location>
        <begin position="938"/>
        <end position="950"/>
    </location>
</feature>
<organism evidence="5 6">
    <name type="scientific">Sphagnum jensenii</name>
    <dbReference type="NCBI Taxonomy" id="128206"/>
    <lineage>
        <taxon>Eukaryota</taxon>
        <taxon>Viridiplantae</taxon>
        <taxon>Streptophyta</taxon>
        <taxon>Embryophyta</taxon>
        <taxon>Bryophyta</taxon>
        <taxon>Sphagnophytina</taxon>
        <taxon>Sphagnopsida</taxon>
        <taxon>Sphagnales</taxon>
        <taxon>Sphagnaceae</taxon>
        <taxon>Sphagnum</taxon>
    </lineage>
</organism>
<evidence type="ECO:0000313" key="6">
    <source>
        <dbReference type="Proteomes" id="UP001497444"/>
    </source>
</evidence>
<dbReference type="InterPro" id="IPR008587">
    <property type="entry name" value="FPP_plant"/>
</dbReference>
<name>A0ABP0X8F2_9BRYO</name>
<feature type="compositionally biased region" description="Polar residues" evidence="4">
    <location>
        <begin position="456"/>
        <end position="465"/>
    </location>
</feature>
<feature type="coiled-coil region" evidence="3">
    <location>
        <begin position="525"/>
        <end position="597"/>
    </location>
</feature>
<feature type="compositionally biased region" description="Polar residues" evidence="4">
    <location>
        <begin position="1081"/>
        <end position="1111"/>
    </location>
</feature>
<evidence type="ECO:0000256" key="3">
    <source>
        <dbReference type="SAM" id="Coils"/>
    </source>
</evidence>
<dbReference type="Pfam" id="PF05911">
    <property type="entry name" value="FPP"/>
    <property type="match status" value="1"/>
</dbReference>
<dbReference type="Proteomes" id="UP001497444">
    <property type="component" value="Chromosome 6"/>
</dbReference>
<feature type="region of interest" description="Disordered" evidence="4">
    <location>
        <begin position="1071"/>
        <end position="1233"/>
    </location>
</feature>
<dbReference type="EMBL" id="OZ020101">
    <property type="protein sequence ID" value="CAK9275393.1"/>
    <property type="molecule type" value="Genomic_DNA"/>
</dbReference>
<evidence type="ECO:0000313" key="5">
    <source>
        <dbReference type="EMBL" id="CAK9275393.1"/>
    </source>
</evidence>
<feature type="compositionally biased region" description="Low complexity" evidence="4">
    <location>
        <begin position="1151"/>
        <end position="1183"/>
    </location>
</feature>
<sequence>MEKEKESSRLSWPWKKKSSNKAAAAAVTTSLASAGGETSVKKLQNHTRAAAADEATRLRQSEEKVKYISEQLANALADITAKDNLVKQHAKVAEEAVSGWEKAELEAMALKQQLDTALHQKLAMEDRAAHLDGALKECMKQLRHVREEHEQFMHDTLVKKTREYDKLRVEMETKLAEASHLLSQTRTELLESRAEGKALSHALQVRLEAMEKENANLKYEAHALNKELAIRNEEREYERKAAEIASKQHLDSVKKIAKLEEECNRLRVLMSKKLPGPAALQRMRHEVERLGNNVDHSVENRRRRSLGRAASHLDPGAVVGMTMMQENNAQAIMGYNGVSGIAERMAAMDEEMKILKQALACRNQELQNAQIRCAQTANHLSAVEEELDRALGGGGVQQKQLQAATQQDTAAKGHLIKGSHCSVDKSNGEDVASDTWASALVAELGQFKKEKKSKVHNTSNGNNDKGSPAAASLSLELMDDFVEMERLTKMSEPGRSENMTYSDTASFDGPPQESPMITAASDYQIQELEGALASTRQELDLANTTICDLNVKLATTEEQLTALQTRNSANEDLLIKLQNQLNRLNEIQLGMEKAADNQPPVVFPDQKSRFSIKDILTRRKESGLAAGSRSKTSESSEECNDDTAEEHATVSDAESKASPYLFCWASTVHTELAASISRIVQIIEVLAQATGSAQHTLLVSTQIDGMGEIRRADLHEDSKSPIAKSMQWKDVELENAMQGLVMAGNKLLQGKSNMVDFLSELGSILDRVTFLLKPATKIANRQYTEFGNSELTKDSGAARMNSSGLKYPELPNGEIEARGERSRLKEEDLPRTLNQSMGAAAAGVEHLQTEKANSEDHLTSDDGWKQDELLEEELMVRSSTNPGLVSSSLHMVASGEMNHLHDKVAALEIQLQDERQQHQVVIAKLEELQQDQIHLGAGNSDHSVGSHSSAGHGGGSHLMSQDEDTKSRKEREDREIATAALAECQRTILALGKQLKITGTILPTAQKVTETSIHSSTLGTAVSIQKLTENMELLRWQTEAEVLPPCALDIANTHNHSPSALQERSFFPWGIMSPAHHPGGNQLSPIEQIPGRQQNGQHSSTSDDQSFNSQRYHGENGVTHKFSNDYLDGVGGTMMLPPHSPGRSDFTGRGSMSVPASPMSVPASPKSVPASPARSPASSVPRSMRTRGNNNGSKAFNEDSVGDETPPQKPPRSSSMFSRFYSKSPTRSSGSSS</sequence>
<dbReference type="PANTHER" id="PTHR31580:SF4">
    <property type="entry name" value="FILAMENT-LIKE PLANT PROTEIN 6"/>
    <property type="match status" value="1"/>
</dbReference>
<feature type="region of interest" description="Disordered" evidence="4">
    <location>
        <begin position="492"/>
        <end position="513"/>
    </location>
</feature>
<feature type="region of interest" description="Disordered" evidence="4">
    <location>
        <begin position="936"/>
        <end position="974"/>
    </location>
</feature>
<feature type="region of interest" description="Disordered" evidence="4">
    <location>
        <begin position="449"/>
        <end position="469"/>
    </location>
</feature>
<evidence type="ECO:0000256" key="4">
    <source>
        <dbReference type="SAM" id="MobiDB-lite"/>
    </source>
</evidence>
<protein>
    <submittedName>
        <fullName evidence="5">Uncharacterized protein</fullName>
    </submittedName>
</protein>
<comment type="similarity">
    <text evidence="1">Belongs to the FPP family.</text>
</comment>
<feature type="region of interest" description="Disordered" evidence="4">
    <location>
        <begin position="621"/>
        <end position="651"/>
    </location>
</feature>
<feature type="compositionally biased region" description="Basic and acidic residues" evidence="4">
    <location>
        <begin position="963"/>
        <end position="974"/>
    </location>
</feature>
<feature type="compositionally biased region" description="Acidic residues" evidence="4">
    <location>
        <begin position="635"/>
        <end position="644"/>
    </location>
</feature>